<evidence type="ECO:0000313" key="1">
    <source>
        <dbReference type="EMBL" id="MBB6676849.1"/>
    </source>
</evidence>
<proteinExistence type="predicted"/>
<dbReference type="EMBL" id="JACJVN010000023">
    <property type="protein sequence ID" value="MBB6676849.1"/>
    <property type="molecule type" value="Genomic_DNA"/>
</dbReference>
<keyword evidence="2" id="KW-1185">Reference proteome</keyword>
<dbReference type="Proteomes" id="UP000574133">
    <property type="component" value="Unassembled WGS sequence"/>
</dbReference>
<dbReference type="RefSeq" id="WP_185178138.1">
    <property type="nucleotide sequence ID" value="NZ_CBCSEP010000001.1"/>
</dbReference>
<protein>
    <submittedName>
        <fullName evidence="1">Uncharacterized protein</fullName>
    </submittedName>
</protein>
<dbReference type="AlphaFoldDB" id="A0A841T9X7"/>
<evidence type="ECO:0000313" key="2">
    <source>
        <dbReference type="Proteomes" id="UP000574133"/>
    </source>
</evidence>
<organism evidence="1 2">
    <name type="scientific">Cohnella lubricantis</name>
    <dbReference type="NCBI Taxonomy" id="2163172"/>
    <lineage>
        <taxon>Bacteria</taxon>
        <taxon>Bacillati</taxon>
        <taxon>Bacillota</taxon>
        <taxon>Bacilli</taxon>
        <taxon>Bacillales</taxon>
        <taxon>Paenibacillaceae</taxon>
        <taxon>Cohnella</taxon>
    </lineage>
</organism>
<gene>
    <name evidence="1" type="ORF">H4Q31_05825</name>
</gene>
<reference evidence="1 2" key="1">
    <citation type="submission" date="2020-08" db="EMBL/GenBank/DDBJ databases">
        <title>Cohnella phylogeny.</title>
        <authorList>
            <person name="Dunlap C."/>
        </authorList>
    </citation>
    <scope>NUCLEOTIDE SEQUENCE [LARGE SCALE GENOMIC DNA]</scope>
    <source>
        <strain evidence="1 2">DSM 103658</strain>
    </source>
</reference>
<accession>A0A841T9X7</accession>
<comment type="caution">
    <text evidence="1">The sequence shown here is derived from an EMBL/GenBank/DDBJ whole genome shotgun (WGS) entry which is preliminary data.</text>
</comment>
<name>A0A841T9X7_9BACL</name>
<sequence length="54" mass="6034">MKAEELVGIGMEMELMDSRDATEKVCIDVRAILEQLGLDSQKWHEVASQAAVEE</sequence>